<dbReference type="AlphaFoldDB" id="A0A284QS78"/>
<keyword evidence="2" id="KW-1185">Reference proteome</keyword>
<proteinExistence type="predicted"/>
<reference evidence="2" key="1">
    <citation type="journal article" date="2017" name="Nat. Ecol. Evol.">
        <title>Genome expansion and lineage-specific genetic innovations in the forest pathogenic fungi Armillaria.</title>
        <authorList>
            <person name="Sipos G."/>
            <person name="Prasanna A.N."/>
            <person name="Walter M.C."/>
            <person name="O'Connor E."/>
            <person name="Balint B."/>
            <person name="Krizsan K."/>
            <person name="Kiss B."/>
            <person name="Hess J."/>
            <person name="Varga T."/>
            <person name="Slot J."/>
            <person name="Riley R."/>
            <person name="Boka B."/>
            <person name="Rigling D."/>
            <person name="Barry K."/>
            <person name="Lee J."/>
            <person name="Mihaltcheva S."/>
            <person name="LaButti K."/>
            <person name="Lipzen A."/>
            <person name="Waldron R."/>
            <person name="Moloney N.M."/>
            <person name="Sperisen C."/>
            <person name="Kredics L."/>
            <person name="Vagvoelgyi C."/>
            <person name="Patrignani A."/>
            <person name="Fitzpatrick D."/>
            <person name="Nagy I."/>
            <person name="Doyle S."/>
            <person name="Anderson J.B."/>
            <person name="Grigoriev I.V."/>
            <person name="Gueldener U."/>
            <person name="Muensterkoetter M."/>
            <person name="Nagy L.G."/>
        </authorList>
    </citation>
    <scope>NUCLEOTIDE SEQUENCE [LARGE SCALE GENOMIC DNA]</scope>
    <source>
        <strain evidence="2">C18/9</strain>
    </source>
</reference>
<organism evidence="1 2">
    <name type="scientific">Armillaria ostoyae</name>
    <name type="common">Armillaria root rot fungus</name>
    <dbReference type="NCBI Taxonomy" id="47428"/>
    <lineage>
        <taxon>Eukaryota</taxon>
        <taxon>Fungi</taxon>
        <taxon>Dikarya</taxon>
        <taxon>Basidiomycota</taxon>
        <taxon>Agaricomycotina</taxon>
        <taxon>Agaricomycetes</taxon>
        <taxon>Agaricomycetidae</taxon>
        <taxon>Agaricales</taxon>
        <taxon>Marasmiineae</taxon>
        <taxon>Physalacriaceae</taxon>
        <taxon>Armillaria</taxon>
    </lineage>
</organism>
<protein>
    <submittedName>
        <fullName evidence="1">Uncharacterized protein</fullName>
    </submittedName>
</protein>
<gene>
    <name evidence="1" type="ORF">ARMOST_02619</name>
</gene>
<dbReference type="EMBL" id="FUEG01000002">
    <property type="protein sequence ID" value="SJK99326.1"/>
    <property type="molecule type" value="Genomic_DNA"/>
</dbReference>
<evidence type="ECO:0000313" key="2">
    <source>
        <dbReference type="Proteomes" id="UP000219338"/>
    </source>
</evidence>
<sequence>MTVTGRLPFYRYIVTIGQKKVTVLSHWSTADTVVEVFQLVAVRRFCLPKGAGMSIQAQHRYHPLAITFQSVLPVGGREERGMKKRHKNENGSAIYAPPAEARKTIKYTSGLTAFFEYK</sequence>
<accession>A0A284QS78</accession>
<evidence type="ECO:0000313" key="1">
    <source>
        <dbReference type="EMBL" id="SJK99326.1"/>
    </source>
</evidence>
<dbReference type="Proteomes" id="UP000219338">
    <property type="component" value="Unassembled WGS sequence"/>
</dbReference>
<name>A0A284QS78_ARMOS</name>